<dbReference type="InParanoid" id="F0YCC9"/>
<feature type="non-terminal residue" evidence="6">
    <location>
        <position position="321"/>
    </location>
</feature>
<dbReference type="OMA" id="FGLYHDI"/>
<evidence type="ECO:0000313" key="7">
    <source>
        <dbReference type="Proteomes" id="UP000002729"/>
    </source>
</evidence>
<reference evidence="6 7" key="1">
    <citation type="journal article" date="2011" name="Proc. Natl. Acad. Sci. U.S.A.">
        <title>Niche of harmful alga Aureococcus anophagefferens revealed through ecogenomics.</title>
        <authorList>
            <person name="Gobler C.J."/>
            <person name="Berry D.L."/>
            <person name="Dyhrman S.T."/>
            <person name="Wilhelm S.W."/>
            <person name="Salamov A."/>
            <person name="Lobanov A.V."/>
            <person name="Zhang Y."/>
            <person name="Collier J.L."/>
            <person name="Wurch L.L."/>
            <person name="Kustka A.B."/>
            <person name="Dill B.D."/>
            <person name="Shah M."/>
            <person name="VerBerkmoes N.C."/>
            <person name="Kuo A."/>
            <person name="Terry A."/>
            <person name="Pangilinan J."/>
            <person name="Lindquist E.A."/>
            <person name="Lucas S."/>
            <person name="Paulsen I.T."/>
            <person name="Hattenrath-Lehmann T.K."/>
            <person name="Talmage S.C."/>
            <person name="Walker E.A."/>
            <person name="Koch F."/>
            <person name="Burson A.M."/>
            <person name="Marcoval M.A."/>
            <person name="Tang Y.Z."/>
            <person name="Lecleir G.R."/>
            <person name="Coyne K.J."/>
            <person name="Berg G.M."/>
            <person name="Bertrand E.M."/>
            <person name="Saito M.A."/>
            <person name="Gladyshev V.N."/>
            <person name="Grigoriev I.V."/>
        </authorList>
    </citation>
    <scope>NUCLEOTIDE SEQUENCE [LARGE SCALE GENOMIC DNA]</scope>
    <source>
        <strain evidence="7">CCMP 1984</strain>
    </source>
</reference>
<dbReference type="GO" id="GO:0005975">
    <property type="term" value="P:carbohydrate metabolic process"/>
    <property type="evidence" value="ECO:0007669"/>
    <property type="project" value="InterPro"/>
</dbReference>
<dbReference type="eggNOG" id="KOG2366">
    <property type="taxonomic scope" value="Eukaryota"/>
</dbReference>
<dbReference type="GeneID" id="20220436"/>
<keyword evidence="3 4" id="KW-0326">Glycosidase</keyword>
<evidence type="ECO:0000256" key="1">
    <source>
        <dbReference type="ARBA" id="ARBA00009743"/>
    </source>
</evidence>
<dbReference type="InterPro" id="IPR002241">
    <property type="entry name" value="Glyco_hydro_27"/>
</dbReference>
<dbReference type="KEGG" id="aaf:AURANDRAFT_27878"/>
<dbReference type="PANTHER" id="PTHR11452:SF75">
    <property type="entry name" value="ALPHA-GALACTOSIDASE MEL1"/>
    <property type="match status" value="1"/>
</dbReference>
<dbReference type="PRINTS" id="PR00740">
    <property type="entry name" value="GLHYDRLASE27"/>
</dbReference>
<accession>F0YCC9</accession>
<feature type="chain" id="PRO_5003264578" description="Alpha-galactosidase" evidence="5">
    <location>
        <begin position="18"/>
        <end position="321"/>
    </location>
</feature>
<dbReference type="CDD" id="cd14792">
    <property type="entry name" value="GH27"/>
    <property type="match status" value="1"/>
</dbReference>
<dbReference type="EMBL" id="GL833131">
    <property type="protein sequence ID" value="EGB07274.1"/>
    <property type="molecule type" value="Genomic_DNA"/>
</dbReference>
<dbReference type="Pfam" id="PF16499">
    <property type="entry name" value="Melibiase_2"/>
    <property type="match status" value="1"/>
</dbReference>
<dbReference type="RefSeq" id="XP_009037907.1">
    <property type="nucleotide sequence ID" value="XM_009039659.1"/>
</dbReference>
<dbReference type="AlphaFoldDB" id="F0YCC9"/>
<dbReference type="PANTHER" id="PTHR11452">
    <property type="entry name" value="ALPHA-GALACTOSIDASE/ALPHA-N-ACETYLGALACTOSAMINIDASE"/>
    <property type="match status" value="1"/>
</dbReference>
<name>F0YCC9_AURAN</name>
<dbReference type="Proteomes" id="UP000002729">
    <property type="component" value="Unassembled WGS sequence"/>
</dbReference>
<dbReference type="GO" id="GO:0004557">
    <property type="term" value="F:alpha-galactosidase activity"/>
    <property type="evidence" value="ECO:0007669"/>
    <property type="project" value="UniProtKB-EC"/>
</dbReference>
<organism evidence="7">
    <name type="scientific">Aureococcus anophagefferens</name>
    <name type="common">Harmful bloom alga</name>
    <dbReference type="NCBI Taxonomy" id="44056"/>
    <lineage>
        <taxon>Eukaryota</taxon>
        <taxon>Sar</taxon>
        <taxon>Stramenopiles</taxon>
        <taxon>Ochrophyta</taxon>
        <taxon>Pelagophyceae</taxon>
        <taxon>Pelagomonadales</taxon>
        <taxon>Pelagomonadaceae</taxon>
        <taxon>Aureococcus</taxon>
    </lineage>
</organism>
<keyword evidence="7" id="KW-1185">Reference proteome</keyword>
<keyword evidence="2 4" id="KW-0378">Hydrolase</keyword>
<keyword evidence="5" id="KW-0732">Signal</keyword>
<evidence type="ECO:0000313" key="6">
    <source>
        <dbReference type="EMBL" id="EGB07274.1"/>
    </source>
</evidence>
<comment type="similarity">
    <text evidence="1 4">Belongs to the glycosyl hydrolase 27 family.</text>
</comment>
<dbReference type="InterPro" id="IPR013785">
    <property type="entry name" value="Aldolase_TIM"/>
</dbReference>
<dbReference type="OrthoDB" id="5795902at2759"/>
<evidence type="ECO:0000256" key="2">
    <source>
        <dbReference type="ARBA" id="ARBA00022801"/>
    </source>
</evidence>
<dbReference type="EC" id="3.2.1.22" evidence="4"/>
<comment type="catalytic activity">
    <reaction evidence="4">
        <text>Hydrolysis of terminal, non-reducing alpha-D-galactose residues in alpha-D-galactosides, including galactose oligosaccharides, galactomannans and galactolipids.</text>
        <dbReference type="EC" id="3.2.1.22"/>
    </reaction>
</comment>
<evidence type="ECO:0000256" key="5">
    <source>
        <dbReference type="SAM" id="SignalP"/>
    </source>
</evidence>
<dbReference type="Gene3D" id="3.20.20.70">
    <property type="entry name" value="Aldolase class I"/>
    <property type="match status" value="1"/>
</dbReference>
<dbReference type="SUPFAM" id="SSF51445">
    <property type="entry name" value="(Trans)glycosidases"/>
    <property type="match status" value="1"/>
</dbReference>
<keyword evidence="4" id="KW-1015">Disulfide bond</keyword>
<proteinExistence type="inferred from homology"/>
<gene>
    <name evidence="6" type="ORF">AURANDRAFT_27878</name>
</gene>
<dbReference type="InterPro" id="IPR017853">
    <property type="entry name" value="GH"/>
</dbReference>
<feature type="signal peptide" evidence="5">
    <location>
        <begin position="1"/>
        <end position="17"/>
    </location>
</feature>
<sequence>MASVLLAIALLATPGRSTSSIFDATPVADAAAHVGRLPAMGYNTWNDLRCDGVSGARIVALAEGLVASGLAARGFTFLNIDDCWHEELHGPGGELVPAAAAFPEGLGPVVDAVHGLGLKFGIYADRGFFTCAFRAGSRGREATHARQFAAWGVDYLKYDSCWAPNVRRRGALEDYAKMHRALRAHAPKIQFSLCGWSGWYAPAVSAVPGVHSWRVGADCDEWGNIYEVSRTMEGLGDYAGPGRGYNDPDMLVGTSGASSVRLTPTQSRTQFLLWAVMAAPLLLGTAPGDMNAWDFETYSNEAVIAVDQDPLGVQGAVVQSD</sequence>
<protein>
    <recommendedName>
        <fullName evidence="4">Alpha-galactosidase</fullName>
        <ecNumber evidence="4">3.2.1.22</ecNumber>
    </recommendedName>
    <alternativeName>
        <fullName evidence="4">Melibiase</fullName>
    </alternativeName>
</protein>
<evidence type="ECO:0000256" key="4">
    <source>
        <dbReference type="RuleBase" id="RU361168"/>
    </source>
</evidence>
<evidence type="ECO:0000256" key="3">
    <source>
        <dbReference type="ARBA" id="ARBA00023295"/>
    </source>
</evidence>